<gene>
    <name evidence="3" type="ORF">N7496_006493</name>
</gene>
<evidence type="ECO:0000256" key="2">
    <source>
        <dbReference type="SAM" id="SignalP"/>
    </source>
</evidence>
<reference evidence="3" key="1">
    <citation type="submission" date="2022-11" db="EMBL/GenBank/DDBJ databases">
        <authorList>
            <person name="Petersen C."/>
        </authorList>
    </citation>
    <scope>NUCLEOTIDE SEQUENCE</scope>
    <source>
        <strain evidence="3">IBT 29864</strain>
    </source>
</reference>
<feature type="compositionally biased region" description="Low complexity" evidence="1">
    <location>
        <begin position="73"/>
        <end position="93"/>
    </location>
</feature>
<feature type="signal peptide" evidence="2">
    <location>
        <begin position="1"/>
        <end position="26"/>
    </location>
</feature>
<dbReference type="GeneID" id="81438601"/>
<dbReference type="EMBL" id="JAPZBS010000005">
    <property type="protein sequence ID" value="KAJ5370401.1"/>
    <property type="molecule type" value="Genomic_DNA"/>
</dbReference>
<feature type="chain" id="PRO_5040986901" evidence="2">
    <location>
        <begin position="27"/>
        <end position="188"/>
    </location>
</feature>
<dbReference type="RefSeq" id="XP_056554835.1">
    <property type="nucleotide sequence ID" value="XM_056699422.1"/>
</dbReference>
<protein>
    <submittedName>
        <fullName evidence="3">Uncharacterized protein</fullName>
    </submittedName>
</protein>
<dbReference type="OrthoDB" id="4342229at2759"/>
<name>A0A9W9S1S5_9EURO</name>
<dbReference type="Proteomes" id="UP001147782">
    <property type="component" value="Unassembled WGS sequence"/>
</dbReference>
<accession>A0A9W9S1S5</accession>
<sequence length="188" mass="20153">MSPSTSKYSWTTIGVLALLAVSTVYAHPIQESTTEEQAQSMPAVLPRDPRLIPDTEHYLAEVFDLLGVSYPTPTESTPIETPTETPLATPSSTGVTSPLVNAEHGEPINLDATPVISGSGVTYSATIKHGNQKPIENIQIGSGYHGEKKLSASDLPIIFAAMETAIASRWRDVIDSSDELGLDEDFML</sequence>
<keyword evidence="2" id="KW-0732">Signal</keyword>
<dbReference type="AlphaFoldDB" id="A0A9W9S1S5"/>
<comment type="caution">
    <text evidence="3">The sequence shown here is derived from an EMBL/GenBank/DDBJ whole genome shotgun (WGS) entry which is preliminary data.</text>
</comment>
<proteinExistence type="predicted"/>
<evidence type="ECO:0000313" key="4">
    <source>
        <dbReference type="Proteomes" id="UP001147782"/>
    </source>
</evidence>
<evidence type="ECO:0000256" key="1">
    <source>
        <dbReference type="SAM" id="MobiDB-lite"/>
    </source>
</evidence>
<evidence type="ECO:0000313" key="3">
    <source>
        <dbReference type="EMBL" id="KAJ5370401.1"/>
    </source>
</evidence>
<feature type="region of interest" description="Disordered" evidence="1">
    <location>
        <begin position="73"/>
        <end position="95"/>
    </location>
</feature>
<keyword evidence="4" id="KW-1185">Reference proteome</keyword>
<organism evidence="3 4">
    <name type="scientific">Penicillium cataractarum</name>
    <dbReference type="NCBI Taxonomy" id="2100454"/>
    <lineage>
        <taxon>Eukaryota</taxon>
        <taxon>Fungi</taxon>
        <taxon>Dikarya</taxon>
        <taxon>Ascomycota</taxon>
        <taxon>Pezizomycotina</taxon>
        <taxon>Eurotiomycetes</taxon>
        <taxon>Eurotiomycetidae</taxon>
        <taxon>Eurotiales</taxon>
        <taxon>Aspergillaceae</taxon>
        <taxon>Penicillium</taxon>
    </lineage>
</organism>
<reference evidence="3" key="2">
    <citation type="journal article" date="2023" name="IMA Fungus">
        <title>Comparative genomic study of the Penicillium genus elucidates a diverse pangenome and 15 lateral gene transfer events.</title>
        <authorList>
            <person name="Petersen C."/>
            <person name="Sorensen T."/>
            <person name="Nielsen M.R."/>
            <person name="Sondergaard T.E."/>
            <person name="Sorensen J.L."/>
            <person name="Fitzpatrick D.A."/>
            <person name="Frisvad J.C."/>
            <person name="Nielsen K.L."/>
        </authorList>
    </citation>
    <scope>NUCLEOTIDE SEQUENCE</scope>
    <source>
        <strain evidence="3">IBT 29864</strain>
    </source>
</reference>